<dbReference type="EMBL" id="JBHUIY010000038">
    <property type="protein sequence ID" value="MFD2235170.1"/>
    <property type="molecule type" value="Genomic_DNA"/>
</dbReference>
<evidence type="ECO:0000313" key="2">
    <source>
        <dbReference type="EMBL" id="MFD2235170.1"/>
    </source>
</evidence>
<dbReference type="RefSeq" id="WP_377318099.1">
    <property type="nucleotide sequence ID" value="NZ_JBHUIY010000038.1"/>
</dbReference>
<feature type="region of interest" description="Disordered" evidence="1">
    <location>
        <begin position="1"/>
        <end position="63"/>
    </location>
</feature>
<dbReference type="Proteomes" id="UP001597296">
    <property type="component" value="Unassembled WGS sequence"/>
</dbReference>
<sequence length="296" mass="31729">MSNFAPPPTKYGPQPAQAKPDGGQRSVHAPPPTKFGSPPVQAKTAAPPPPSHPPPSGQSNPAEVIQPSRYFRSAAAAFGAMGAIGGGLIGGPIGGTLGKIVGTTFGGLVGGALPYAFDYYRSHQAQGYEDAHPGYHSVEKHSAWHSPDNVLGRTVKGAKIVGTKKSYESDMTNWNGDIVPYNKTSSQFSTDNWQLFSIKEGVKRLKLIDPGATFCAAKPASQSPGRQFYIKFTGWTTGFNYSQANKDGSSTEYVFYNFIKDKVTGEYFLIQHYPVPESDATASALTTYTVSTWQLI</sequence>
<feature type="compositionally biased region" description="Pro residues" evidence="1">
    <location>
        <begin position="1"/>
        <end position="10"/>
    </location>
</feature>
<comment type="caution">
    <text evidence="2">The sequence shown here is derived from an EMBL/GenBank/DDBJ whole genome shotgun (WGS) entry which is preliminary data.</text>
</comment>
<evidence type="ECO:0000313" key="3">
    <source>
        <dbReference type="Proteomes" id="UP001597296"/>
    </source>
</evidence>
<feature type="compositionally biased region" description="Pro residues" evidence="1">
    <location>
        <begin position="46"/>
        <end position="56"/>
    </location>
</feature>
<reference evidence="3" key="1">
    <citation type="journal article" date="2019" name="Int. J. Syst. Evol. Microbiol.">
        <title>The Global Catalogue of Microorganisms (GCM) 10K type strain sequencing project: providing services to taxonomists for standard genome sequencing and annotation.</title>
        <authorList>
            <consortium name="The Broad Institute Genomics Platform"/>
            <consortium name="The Broad Institute Genome Sequencing Center for Infectious Disease"/>
            <person name="Wu L."/>
            <person name="Ma J."/>
        </authorList>
    </citation>
    <scope>NUCLEOTIDE SEQUENCE [LARGE SCALE GENOMIC DNA]</scope>
    <source>
        <strain evidence="3">KCTC 15012</strain>
    </source>
</reference>
<organism evidence="2 3">
    <name type="scientific">Phaeospirillum tilakii</name>
    <dbReference type="NCBI Taxonomy" id="741673"/>
    <lineage>
        <taxon>Bacteria</taxon>
        <taxon>Pseudomonadati</taxon>
        <taxon>Pseudomonadota</taxon>
        <taxon>Alphaproteobacteria</taxon>
        <taxon>Rhodospirillales</taxon>
        <taxon>Rhodospirillaceae</taxon>
        <taxon>Phaeospirillum</taxon>
    </lineage>
</organism>
<accession>A0ABW5CDA5</accession>
<name>A0ABW5CDA5_9PROT</name>
<gene>
    <name evidence="2" type="ORF">ACFSNB_15270</name>
</gene>
<protein>
    <submittedName>
        <fullName evidence="2">Uncharacterized protein</fullName>
    </submittedName>
</protein>
<proteinExistence type="predicted"/>
<evidence type="ECO:0000256" key="1">
    <source>
        <dbReference type="SAM" id="MobiDB-lite"/>
    </source>
</evidence>
<keyword evidence="3" id="KW-1185">Reference proteome</keyword>